<feature type="transmembrane region" description="Helical" evidence="7">
    <location>
        <begin position="400"/>
        <end position="426"/>
    </location>
</feature>
<feature type="transmembrane region" description="Helical" evidence="7">
    <location>
        <begin position="336"/>
        <end position="356"/>
    </location>
</feature>
<dbReference type="Proteomes" id="UP001140453">
    <property type="component" value="Unassembled WGS sequence"/>
</dbReference>
<protein>
    <submittedName>
        <fullName evidence="8">Uncharacterized protein</fullName>
    </submittedName>
</protein>
<feature type="compositionally biased region" description="Basic and acidic residues" evidence="6">
    <location>
        <begin position="552"/>
        <end position="577"/>
    </location>
</feature>
<feature type="transmembrane region" description="Helical" evidence="7">
    <location>
        <begin position="245"/>
        <end position="270"/>
    </location>
</feature>
<evidence type="ECO:0000256" key="6">
    <source>
        <dbReference type="SAM" id="MobiDB-lite"/>
    </source>
</evidence>
<sequence>MAASQGSAVRRFIRGLEVKSPPGSTYAITQWVNSDLIPMDRSRRIWGGWKYVVYWATGGFAIYNYNTGSALIAYGLSAKQCLAAGILSPIILVIMCILCGWPGGSHHITYTVVCRLAWGMRGSYFPLFFRVMPAIVWDGIEAWWGAQAISTMIGTWSIRWANWDYPLADGTMQMKDFIGFIIYHIVFLGVMWLPPERLARPFQVSFAGFTLTILGLLIWSTHTAGNAGPYFAPDYQAPSVLAGSIGWASVYGATAVMGNVAVVTMGGSAWCRFASDNRRSMIAQSVACPIFIYLAFAMGIIVTSASTQVLGTAYWQPFELMRYIQAHYNNSAASRAAIFFATASCALAQVCVNMILNSVAAAMDMAASNPRWLTIRRCSYIIAALGVCTNPWQITTTAATFIQVLSGFGTFYGPITGILVSDFWIVRKRLIKMRDLYIGNEESIYWYDRGFNWRAFLTFFLAIAPAFPGYILSCADIDGTPNNLMKLSRLGFITGFVVSVIVYPLLNMVSPPRGLGEGEDHHDEDVFVLPSAYDQSKPTQGTFSVVDGVEDPGLKDSDGDRAEKHGLTKEHNSALHF</sequence>
<dbReference type="InterPro" id="IPR045225">
    <property type="entry name" value="Uracil/uridine/allantoin_perm"/>
</dbReference>
<evidence type="ECO:0000256" key="3">
    <source>
        <dbReference type="ARBA" id="ARBA00022692"/>
    </source>
</evidence>
<keyword evidence="9" id="KW-1185">Reference proteome</keyword>
<evidence type="ECO:0000256" key="7">
    <source>
        <dbReference type="SAM" id="Phobius"/>
    </source>
</evidence>
<dbReference type="Pfam" id="PF02133">
    <property type="entry name" value="Transp_cyt_pur"/>
    <property type="match status" value="1"/>
</dbReference>
<evidence type="ECO:0000256" key="1">
    <source>
        <dbReference type="ARBA" id="ARBA00004141"/>
    </source>
</evidence>
<evidence type="ECO:0000256" key="2">
    <source>
        <dbReference type="ARBA" id="ARBA00008974"/>
    </source>
</evidence>
<dbReference type="GO" id="GO:0005886">
    <property type="term" value="C:plasma membrane"/>
    <property type="evidence" value="ECO:0007669"/>
    <property type="project" value="TreeGrafter"/>
</dbReference>
<feature type="transmembrane region" description="Helical" evidence="7">
    <location>
        <begin position="206"/>
        <end position="225"/>
    </location>
</feature>
<feature type="transmembrane region" description="Helical" evidence="7">
    <location>
        <begin position="377"/>
        <end position="394"/>
    </location>
</feature>
<feature type="transmembrane region" description="Helical" evidence="7">
    <location>
        <begin position="291"/>
        <end position="316"/>
    </location>
</feature>
<dbReference type="PANTHER" id="PTHR30618">
    <property type="entry name" value="NCS1 FAMILY PURINE/PYRIMIDINE TRANSPORTER"/>
    <property type="match status" value="1"/>
</dbReference>
<feature type="transmembrane region" description="Helical" evidence="7">
    <location>
        <begin position="453"/>
        <end position="472"/>
    </location>
</feature>
<proteinExistence type="inferred from homology"/>
<feature type="compositionally biased region" description="Polar residues" evidence="6">
    <location>
        <begin position="534"/>
        <end position="543"/>
    </location>
</feature>
<dbReference type="PANTHER" id="PTHR30618:SF15">
    <property type="entry name" value="NICOTINAMIDE RIBOSIDE TRANSPORTER 1-RELATED"/>
    <property type="match status" value="1"/>
</dbReference>
<keyword evidence="4 7" id="KW-1133">Transmembrane helix</keyword>
<comment type="similarity">
    <text evidence="2">Belongs to the purine-cytosine permease (2.A.39) family.</text>
</comment>
<name>A0A9W8YWN1_9PEZI</name>
<dbReference type="AlphaFoldDB" id="A0A9W8YWN1"/>
<dbReference type="Gene3D" id="1.10.4160.10">
    <property type="entry name" value="Hydantoin permease"/>
    <property type="match status" value="1"/>
</dbReference>
<feature type="region of interest" description="Disordered" evidence="6">
    <location>
        <begin position="534"/>
        <end position="577"/>
    </location>
</feature>
<evidence type="ECO:0000256" key="5">
    <source>
        <dbReference type="ARBA" id="ARBA00023136"/>
    </source>
</evidence>
<evidence type="ECO:0000256" key="4">
    <source>
        <dbReference type="ARBA" id="ARBA00022989"/>
    </source>
</evidence>
<comment type="subcellular location">
    <subcellularLocation>
        <location evidence="1">Membrane</location>
        <topology evidence="1">Multi-pass membrane protein</topology>
    </subcellularLocation>
</comment>
<feature type="transmembrane region" description="Helical" evidence="7">
    <location>
        <begin position="51"/>
        <end position="76"/>
    </location>
</feature>
<comment type="caution">
    <text evidence="8">The sequence shown here is derived from an EMBL/GenBank/DDBJ whole genome shotgun (WGS) entry which is preliminary data.</text>
</comment>
<feature type="transmembrane region" description="Helical" evidence="7">
    <location>
        <begin position="177"/>
        <end position="194"/>
    </location>
</feature>
<keyword evidence="3 7" id="KW-0812">Transmembrane</keyword>
<feature type="transmembrane region" description="Helical" evidence="7">
    <location>
        <begin position="487"/>
        <end position="506"/>
    </location>
</feature>
<reference evidence="8" key="1">
    <citation type="submission" date="2022-10" db="EMBL/GenBank/DDBJ databases">
        <title>Tapping the CABI collections for fungal endophytes: first genome assemblies for Collariella, Neodidymelliopsis, Ascochyta clinopodiicola, Didymella pomorum, Didymosphaeria variabile, Neocosmospora piperis and Neocucurbitaria cava.</title>
        <authorList>
            <person name="Hill R."/>
        </authorList>
    </citation>
    <scope>NUCLEOTIDE SEQUENCE</scope>
    <source>
        <strain evidence="8">IMI 355082</strain>
    </source>
</reference>
<accession>A0A9W8YWN1</accession>
<dbReference type="InterPro" id="IPR001248">
    <property type="entry name" value="Pur-cyt_permease"/>
</dbReference>
<evidence type="ECO:0000313" key="9">
    <source>
        <dbReference type="Proteomes" id="UP001140453"/>
    </source>
</evidence>
<evidence type="ECO:0000313" key="8">
    <source>
        <dbReference type="EMBL" id="KAJ4393233.1"/>
    </source>
</evidence>
<gene>
    <name evidence="8" type="ORF">N0V93_002441</name>
</gene>
<organism evidence="8 9">
    <name type="scientific">Gnomoniopsis smithogilvyi</name>
    <dbReference type="NCBI Taxonomy" id="1191159"/>
    <lineage>
        <taxon>Eukaryota</taxon>
        <taxon>Fungi</taxon>
        <taxon>Dikarya</taxon>
        <taxon>Ascomycota</taxon>
        <taxon>Pezizomycotina</taxon>
        <taxon>Sordariomycetes</taxon>
        <taxon>Sordariomycetidae</taxon>
        <taxon>Diaporthales</taxon>
        <taxon>Gnomoniaceae</taxon>
        <taxon>Gnomoniopsis</taxon>
    </lineage>
</organism>
<keyword evidence="5 7" id="KW-0472">Membrane</keyword>
<dbReference type="OrthoDB" id="2018619at2759"/>
<dbReference type="EMBL" id="JAPEVB010000002">
    <property type="protein sequence ID" value="KAJ4393233.1"/>
    <property type="molecule type" value="Genomic_DNA"/>
</dbReference>
<feature type="transmembrane region" description="Helical" evidence="7">
    <location>
        <begin position="82"/>
        <end position="101"/>
    </location>
</feature>
<dbReference type="GO" id="GO:0015205">
    <property type="term" value="F:nucleobase transmembrane transporter activity"/>
    <property type="evidence" value="ECO:0007669"/>
    <property type="project" value="TreeGrafter"/>
</dbReference>